<dbReference type="InterPro" id="IPR020904">
    <property type="entry name" value="Sc_DH/Rdtase_CS"/>
</dbReference>
<dbReference type="PROSITE" id="PS00061">
    <property type="entry name" value="ADH_SHORT"/>
    <property type="match status" value="1"/>
</dbReference>
<sequence>MTSLALVVGAGSGLSAAIARALAHRSYHPILVARDISTLDALRAEVDGTALQCDASVPDSVAELFETIDGMDGSLDVAVYNPSPWIRGSITELDPLDVREVLEVTAFGAFLVAQHAAGRMLNSGGGTMLFTGASSSVKGYPESAPYAMGKFAVRGMCQSLARELHPQNIHIAHVVIDGRIGRAGEEDTAASLDETYSPMVPDEIARNYIHMIEQDRSAWSWEIELRPWVRHF</sequence>
<dbReference type="PANTHER" id="PTHR43431">
    <property type="entry name" value="OXIDOREDUCTASE, SHORT CHAIN DEHYDROGENASE/REDUCTASE FAMILY (AFU_ORTHOLOGUE AFUA_5G14000)"/>
    <property type="match status" value="1"/>
</dbReference>
<name>A0ABZ2MGX7_9MICO</name>
<evidence type="ECO:0000313" key="2">
    <source>
        <dbReference type="EMBL" id="WXB76331.1"/>
    </source>
</evidence>
<evidence type="ECO:0000313" key="3">
    <source>
        <dbReference type="Proteomes" id="UP001382727"/>
    </source>
</evidence>
<dbReference type="Pfam" id="PF00106">
    <property type="entry name" value="adh_short"/>
    <property type="match status" value="1"/>
</dbReference>
<gene>
    <name evidence="2" type="ORF">V1351_15520</name>
</gene>
<reference evidence="2 3" key="1">
    <citation type="submission" date="2024-02" db="EMBL/GenBank/DDBJ databases">
        <title>Janibacter sp. nov., isolated from gut of marine sandworm.</title>
        <authorList>
            <person name="Kim B."/>
            <person name="Jun M.O."/>
            <person name="Shin N.-R."/>
        </authorList>
    </citation>
    <scope>NUCLEOTIDE SEQUENCE [LARGE SCALE GENOMIC DNA]</scope>
    <source>
        <strain evidence="2 3">A1S7</strain>
    </source>
</reference>
<protein>
    <submittedName>
        <fullName evidence="2">SDR family NAD(P)-dependent oxidoreductase</fullName>
    </submittedName>
</protein>
<proteinExistence type="inferred from homology"/>
<evidence type="ECO:0000256" key="1">
    <source>
        <dbReference type="ARBA" id="ARBA00006484"/>
    </source>
</evidence>
<dbReference type="Gene3D" id="3.40.50.720">
    <property type="entry name" value="NAD(P)-binding Rossmann-like Domain"/>
    <property type="match status" value="1"/>
</dbReference>
<accession>A0ABZ2MGX7</accession>
<dbReference type="SUPFAM" id="SSF51735">
    <property type="entry name" value="NAD(P)-binding Rossmann-fold domains"/>
    <property type="match status" value="1"/>
</dbReference>
<keyword evidence="3" id="KW-1185">Reference proteome</keyword>
<dbReference type="PANTHER" id="PTHR43431:SF7">
    <property type="entry name" value="OXIDOREDUCTASE, SHORT CHAIN DEHYDROGENASE_REDUCTASE FAMILY (AFU_ORTHOLOGUE AFUA_5G14000)"/>
    <property type="match status" value="1"/>
</dbReference>
<dbReference type="Proteomes" id="UP001382727">
    <property type="component" value="Chromosome"/>
</dbReference>
<dbReference type="InterPro" id="IPR002347">
    <property type="entry name" value="SDR_fam"/>
</dbReference>
<organism evidence="2 3">
    <name type="scientific">Janibacter alittae</name>
    <dbReference type="NCBI Taxonomy" id="3115209"/>
    <lineage>
        <taxon>Bacteria</taxon>
        <taxon>Bacillati</taxon>
        <taxon>Actinomycetota</taxon>
        <taxon>Actinomycetes</taxon>
        <taxon>Micrococcales</taxon>
        <taxon>Intrasporangiaceae</taxon>
        <taxon>Janibacter</taxon>
    </lineage>
</organism>
<dbReference type="PRINTS" id="PR00081">
    <property type="entry name" value="GDHRDH"/>
</dbReference>
<dbReference type="RefSeq" id="WP_338749204.1">
    <property type="nucleotide sequence ID" value="NZ_CP144913.1"/>
</dbReference>
<dbReference type="InterPro" id="IPR036291">
    <property type="entry name" value="NAD(P)-bd_dom_sf"/>
</dbReference>
<dbReference type="EMBL" id="CP144913">
    <property type="protein sequence ID" value="WXB76331.1"/>
    <property type="molecule type" value="Genomic_DNA"/>
</dbReference>
<comment type="similarity">
    <text evidence="1">Belongs to the short-chain dehydrogenases/reductases (SDR) family.</text>
</comment>